<gene>
    <name evidence="1" type="ORF">CEXT_723431</name>
</gene>
<evidence type="ECO:0000313" key="1">
    <source>
        <dbReference type="EMBL" id="GIY61234.1"/>
    </source>
</evidence>
<protein>
    <submittedName>
        <fullName evidence="1">Uncharacterized protein</fullName>
    </submittedName>
</protein>
<dbReference type="Proteomes" id="UP001054945">
    <property type="component" value="Unassembled WGS sequence"/>
</dbReference>
<accession>A0AAV4UV00</accession>
<comment type="caution">
    <text evidence="1">The sequence shown here is derived from an EMBL/GenBank/DDBJ whole genome shotgun (WGS) entry which is preliminary data.</text>
</comment>
<dbReference type="EMBL" id="BPLR01013441">
    <property type="protein sequence ID" value="GIY61234.1"/>
    <property type="molecule type" value="Genomic_DNA"/>
</dbReference>
<sequence>MHSIASSIQMILFRDLKKLRWGINARTGEGGKPTPWAKRDRLDVRLAASLFFRRFRIQTSNFHSTPASLGVEKRIFPP</sequence>
<dbReference type="AlphaFoldDB" id="A0AAV4UV00"/>
<keyword evidence="2" id="KW-1185">Reference proteome</keyword>
<proteinExistence type="predicted"/>
<evidence type="ECO:0000313" key="2">
    <source>
        <dbReference type="Proteomes" id="UP001054945"/>
    </source>
</evidence>
<name>A0AAV4UV00_CAEEX</name>
<reference evidence="1 2" key="1">
    <citation type="submission" date="2021-06" db="EMBL/GenBank/DDBJ databases">
        <title>Caerostris extrusa draft genome.</title>
        <authorList>
            <person name="Kono N."/>
            <person name="Arakawa K."/>
        </authorList>
    </citation>
    <scope>NUCLEOTIDE SEQUENCE [LARGE SCALE GENOMIC DNA]</scope>
</reference>
<organism evidence="1 2">
    <name type="scientific">Caerostris extrusa</name>
    <name type="common">Bark spider</name>
    <name type="synonym">Caerostris bankana</name>
    <dbReference type="NCBI Taxonomy" id="172846"/>
    <lineage>
        <taxon>Eukaryota</taxon>
        <taxon>Metazoa</taxon>
        <taxon>Ecdysozoa</taxon>
        <taxon>Arthropoda</taxon>
        <taxon>Chelicerata</taxon>
        <taxon>Arachnida</taxon>
        <taxon>Araneae</taxon>
        <taxon>Araneomorphae</taxon>
        <taxon>Entelegynae</taxon>
        <taxon>Araneoidea</taxon>
        <taxon>Araneidae</taxon>
        <taxon>Caerostris</taxon>
    </lineage>
</organism>